<evidence type="ECO:0000313" key="2">
    <source>
        <dbReference type="Proteomes" id="UP000035214"/>
    </source>
</evidence>
<accession>A0A0G8EK10</accession>
<reference evidence="1 2" key="1">
    <citation type="submission" date="2015-04" db="EMBL/GenBank/DDBJ databases">
        <title>Draft Genome Sequences of Eight Spore-Forming Food Isolates of Bacillus cereus Genome sequencing.</title>
        <authorList>
            <person name="Krawcyk A.O."/>
            <person name="de Jong A."/>
            <person name="Eijlander R.T."/>
            <person name="Berendsen E.M."/>
            <person name="Holsappel S."/>
            <person name="Wells-Bennik M."/>
            <person name="Kuipers O.P."/>
        </authorList>
    </citation>
    <scope>NUCLEOTIDE SEQUENCE [LARGE SCALE GENOMIC DNA]</scope>
    <source>
        <strain evidence="1 2">B4077</strain>
    </source>
</reference>
<evidence type="ECO:0000313" key="1">
    <source>
        <dbReference type="EMBL" id="KLA24561.1"/>
    </source>
</evidence>
<dbReference type="EMBL" id="LCYI01000050">
    <property type="protein sequence ID" value="KLA24561.1"/>
    <property type="molecule type" value="Genomic_DNA"/>
</dbReference>
<organism evidence="1 2">
    <name type="scientific">Bacillus cereus</name>
    <dbReference type="NCBI Taxonomy" id="1396"/>
    <lineage>
        <taxon>Bacteria</taxon>
        <taxon>Bacillati</taxon>
        <taxon>Bacillota</taxon>
        <taxon>Bacilli</taxon>
        <taxon>Bacillales</taxon>
        <taxon>Bacillaceae</taxon>
        <taxon>Bacillus</taxon>
        <taxon>Bacillus cereus group</taxon>
    </lineage>
</organism>
<name>A0A0G8EK10_BACCE</name>
<dbReference type="PATRIC" id="fig|1396.428.peg.905"/>
<dbReference type="AlphaFoldDB" id="A0A0G8EK10"/>
<sequence>MALPAARVVIIVALNDVVANAGELIVPARGAPLIVIRELTNNEAVILIVYEI</sequence>
<comment type="caution">
    <text evidence="1">The sequence shown here is derived from an EMBL/GenBank/DDBJ whole genome shotgun (WGS) entry which is preliminary data.</text>
</comment>
<protein>
    <submittedName>
        <fullName evidence="1">Uncharacterized protein</fullName>
    </submittedName>
</protein>
<proteinExistence type="predicted"/>
<gene>
    <name evidence="1" type="ORF">B4077_4555</name>
</gene>
<dbReference type="Proteomes" id="UP000035214">
    <property type="component" value="Unassembled WGS sequence"/>
</dbReference>